<reference evidence="2" key="1">
    <citation type="submission" date="2020-11" db="EMBL/GenBank/DDBJ databases">
        <title>Nocardia NEAU-351.nov., a novel actinomycete isolated from the cow dung.</title>
        <authorList>
            <person name="Zhang X."/>
        </authorList>
    </citation>
    <scope>NUCLEOTIDE SEQUENCE</scope>
    <source>
        <strain evidence="2">NEAU-351</strain>
    </source>
</reference>
<dbReference type="SUPFAM" id="SSF49899">
    <property type="entry name" value="Concanavalin A-like lectins/glucanases"/>
    <property type="match status" value="1"/>
</dbReference>
<keyword evidence="1" id="KW-0732">Signal</keyword>
<evidence type="ECO:0000313" key="2">
    <source>
        <dbReference type="EMBL" id="MBH0780397.1"/>
    </source>
</evidence>
<gene>
    <name evidence="2" type="ORF">IT779_29410</name>
</gene>
<dbReference type="EMBL" id="JADMLG010000015">
    <property type="protein sequence ID" value="MBH0780397.1"/>
    <property type="molecule type" value="Genomic_DNA"/>
</dbReference>
<protein>
    <submittedName>
        <fullName evidence="2">Uncharacterized protein</fullName>
    </submittedName>
</protein>
<comment type="caution">
    <text evidence="2">The sequence shown here is derived from an EMBL/GenBank/DDBJ whole genome shotgun (WGS) entry which is preliminary data.</text>
</comment>
<feature type="signal peptide" evidence="1">
    <location>
        <begin position="1"/>
        <end position="22"/>
    </location>
</feature>
<name>A0A931N650_9NOCA</name>
<sequence length="272" mass="27983">MKRIAALGLALMTLSFGGPASAVPAPPPQLTPGPQVYSGYGAAAPSFTTITAHWTHPEVICPPAISGVLGGVTNTIVTGSSMLKIPGLLAIPEAAINTLVIPHMGAWIGMVGTNESNQRTLIQTGTGALCVDGVAHHTAFFAAPSFGDQSGLPVPDPGTPGTTWDDPPIYPGDDLTATITWDGQSTYRLTLADTTQGWNYGATYHSPVTPTGALAVVEAIPYNVPGFSPVTFTDVAADGKPLDTYDVRPLAIDGPRINPTPLTGTSFTVPSP</sequence>
<keyword evidence="3" id="KW-1185">Reference proteome</keyword>
<accession>A0A931N650</accession>
<dbReference type="GO" id="GO:0006508">
    <property type="term" value="P:proteolysis"/>
    <property type="evidence" value="ECO:0007669"/>
    <property type="project" value="InterPro"/>
</dbReference>
<evidence type="ECO:0000313" key="3">
    <source>
        <dbReference type="Proteomes" id="UP000655751"/>
    </source>
</evidence>
<evidence type="ECO:0000256" key="1">
    <source>
        <dbReference type="SAM" id="SignalP"/>
    </source>
</evidence>
<dbReference type="Pfam" id="PF01828">
    <property type="entry name" value="Peptidase_A4"/>
    <property type="match status" value="1"/>
</dbReference>
<dbReference type="RefSeq" id="WP_196152709.1">
    <property type="nucleotide sequence ID" value="NZ_JADMLG010000015.1"/>
</dbReference>
<dbReference type="Proteomes" id="UP000655751">
    <property type="component" value="Unassembled WGS sequence"/>
</dbReference>
<dbReference type="InterPro" id="IPR000250">
    <property type="entry name" value="Peptidase_G1"/>
</dbReference>
<organism evidence="2 3">
    <name type="scientific">Nocardia bovistercoris</name>
    <dbReference type="NCBI Taxonomy" id="2785916"/>
    <lineage>
        <taxon>Bacteria</taxon>
        <taxon>Bacillati</taxon>
        <taxon>Actinomycetota</taxon>
        <taxon>Actinomycetes</taxon>
        <taxon>Mycobacteriales</taxon>
        <taxon>Nocardiaceae</taxon>
        <taxon>Nocardia</taxon>
    </lineage>
</organism>
<dbReference type="Gene3D" id="2.60.120.700">
    <property type="entry name" value="Peptidase G1"/>
    <property type="match status" value="1"/>
</dbReference>
<dbReference type="GO" id="GO:0070007">
    <property type="term" value="F:glutamic-type endopeptidase activity"/>
    <property type="evidence" value="ECO:0007669"/>
    <property type="project" value="InterPro"/>
</dbReference>
<dbReference type="InterPro" id="IPR038656">
    <property type="entry name" value="Peptidase_G1_sf"/>
</dbReference>
<proteinExistence type="predicted"/>
<feature type="chain" id="PRO_5037850166" evidence="1">
    <location>
        <begin position="23"/>
        <end position="272"/>
    </location>
</feature>
<dbReference type="AlphaFoldDB" id="A0A931N650"/>
<dbReference type="InterPro" id="IPR013320">
    <property type="entry name" value="ConA-like_dom_sf"/>
</dbReference>